<proteinExistence type="predicted"/>
<dbReference type="RefSeq" id="XP_014564006.1">
    <property type="nucleotide sequence ID" value="XM_014708520.1"/>
</dbReference>
<protein>
    <submittedName>
        <fullName evidence="2">Uncharacterized protein</fullName>
    </submittedName>
</protein>
<reference evidence="2 3" key="1">
    <citation type="journal article" date="2014" name="MBio">
        <title>The Ordospora colligata genome; evolution of extreme reduction in microsporidia and host-to-parasite horizontal gene transfer.</title>
        <authorList>
            <person name="Pombert J.-F."/>
            <person name="Haag K.L."/>
            <person name="Beidas S."/>
            <person name="Ebert D."/>
            <person name="Keeling P.J."/>
        </authorList>
    </citation>
    <scope>NUCLEOTIDE SEQUENCE [LARGE SCALE GENOMIC DNA]</scope>
    <source>
        <strain evidence="2 3">OC4</strain>
    </source>
</reference>
<sequence>MPKLTPTKKVWMSLNMLFVANYSLYVILHLLRIPLYPLPNFVNVMSLVLSYSISLLPHLSSIGEVVAQPNVYCIAVFLTFPHEMLLLPFYLLAIYHMSSFVLSNRKIFETSCIYPVCVSLSAHHVALGRLALLAEAFTVPVSFLMIFFRKSSIVTCTALVAMVRQQYFTNPAMKSVFGEIRVLMDKWILSCPADIQEYYRKGRDFLVSTHTAKKLN</sequence>
<comment type="caution">
    <text evidence="2">The sequence shown here is derived from an EMBL/GenBank/DDBJ whole genome shotgun (WGS) entry which is preliminary data.</text>
</comment>
<dbReference type="Pfam" id="PF03661">
    <property type="entry name" value="TMEM33_Pom33"/>
    <property type="match status" value="1"/>
</dbReference>
<dbReference type="HOGENOM" id="CLU_074166_0_0_1"/>
<dbReference type="InterPro" id="IPR005344">
    <property type="entry name" value="TMEM33/Pom33"/>
</dbReference>
<organism evidence="2 3">
    <name type="scientific">Ordospora colligata OC4</name>
    <dbReference type="NCBI Taxonomy" id="1354746"/>
    <lineage>
        <taxon>Eukaryota</taxon>
        <taxon>Fungi</taxon>
        <taxon>Fungi incertae sedis</taxon>
        <taxon>Microsporidia</taxon>
        <taxon>Ordosporidae</taxon>
        <taxon>Ordospora</taxon>
    </lineage>
</organism>
<feature type="transmembrane region" description="Helical" evidence="1">
    <location>
        <begin position="41"/>
        <end position="59"/>
    </location>
</feature>
<evidence type="ECO:0000313" key="3">
    <source>
        <dbReference type="Proteomes" id="UP000031056"/>
    </source>
</evidence>
<name>A0A0B2UL12_9MICR</name>
<dbReference type="InParanoid" id="A0A0B2UL12"/>
<dbReference type="OrthoDB" id="5581259at2759"/>
<feature type="transmembrane region" description="Helical" evidence="1">
    <location>
        <begin position="12"/>
        <end position="35"/>
    </location>
</feature>
<evidence type="ECO:0000256" key="1">
    <source>
        <dbReference type="SAM" id="Phobius"/>
    </source>
</evidence>
<keyword evidence="1" id="KW-0812">Transmembrane</keyword>
<keyword evidence="3" id="KW-1185">Reference proteome</keyword>
<dbReference type="Proteomes" id="UP000031056">
    <property type="component" value="Unassembled WGS sequence"/>
</dbReference>
<dbReference type="GO" id="GO:0016020">
    <property type="term" value="C:membrane"/>
    <property type="evidence" value="ECO:0007669"/>
    <property type="project" value="InterPro"/>
</dbReference>
<feature type="transmembrane region" description="Helical" evidence="1">
    <location>
        <begin position="71"/>
        <end position="95"/>
    </location>
</feature>
<dbReference type="EMBL" id="JOKQ01000004">
    <property type="protein sequence ID" value="KHN69964.1"/>
    <property type="molecule type" value="Genomic_DNA"/>
</dbReference>
<accession>A0A0B2UL12</accession>
<evidence type="ECO:0000313" key="2">
    <source>
        <dbReference type="EMBL" id="KHN69964.1"/>
    </source>
</evidence>
<keyword evidence="1" id="KW-1133">Transmembrane helix</keyword>
<gene>
    <name evidence="2" type="ORF">M896_041620</name>
</gene>
<dbReference type="GeneID" id="26261600"/>
<keyword evidence="1" id="KW-0472">Membrane</keyword>
<dbReference type="AlphaFoldDB" id="A0A0B2UL12"/>
<feature type="transmembrane region" description="Helical" evidence="1">
    <location>
        <begin position="130"/>
        <end position="148"/>
    </location>
</feature>
<dbReference type="VEuPathDB" id="MicrosporidiaDB:M896_041620"/>